<dbReference type="EMBL" id="CAJNOT010000653">
    <property type="protein sequence ID" value="CAF1046401.1"/>
    <property type="molecule type" value="Genomic_DNA"/>
</dbReference>
<evidence type="ECO:0000313" key="2">
    <source>
        <dbReference type="EMBL" id="CAF1046401.1"/>
    </source>
</evidence>
<dbReference type="AlphaFoldDB" id="A0A818R0M9"/>
<protein>
    <submittedName>
        <fullName evidence="3">Uncharacterized protein</fullName>
    </submittedName>
</protein>
<sequence length="185" mass="21361">MAQPDMHVAMPGNVNGYSEPNHFIIWLDKHIGKPGDSGSKGRIIVPSLVANFPETFVVGHWMYIFCANMNMVYVKGAEPPTNTWALQYLDHVLMFDHQDDLLARMLLDIGHYFFAEGKRLANEEHLYSACQHYEWSKKMYRRYEITEEKKKSAEIGEIDELIRNVEQRLNPPNDDDDDRVGESAS</sequence>
<feature type="region of interest" description="Disordered" evidence="1">
    <location>
        <begin position="164"/>
        <end position="185"/>
    </location>
</feature>
<proteinExistence type="predicted"/>
<dbReference type="EMBL" id="CAJOBD010000344">
    <property type="protein sequence ID" value="CAF3649723.1"/>
    <property type="molecule type" value="Genomic_DNA"/>
</dbReference>
<accession>A0A818R0M9</accession>
<comment type="caution">
    <text evidence="3">The sequence shown here is derived from an EMBL/GenBank/DDBJ whole genome shotgun (WGS) entry which is preliminary data.</text>
</comment>
<evidence type="ECO:0000256" key="1">
    <source>
        <dbReference type="SAM" id="MobiDB-lite"/>
    </source>
</evidence>
<evidence type="ECO:0000313" key="4">
    <source>
        <dbReference type="Proteomes" id="UP000663836"/>
    </source>
</evidence>
<name>A0A818R0M9_9BILA</name>
<evidence type="ECO:0000313" key="3">
    <source>
        <dbReference type="EMBL" id="CAF3649723.1"/>
    </source>
</evidence>
<dbReference type="Proteomes" id="UP000663836">
    <property type="component" value="Unassembled WGS sequence"/>
</dbReference>
<gene>
    <name evidence="3" type="ORF">JBS370_LOCUS6279</name>
    <name evidence="2" type="ORF">ZHD862_LOCUS14819</name>
</gene>
<dbReference type="Proteomes" id="UP000663864">
    <property type="component" value="Unassembled WGS sequence"/>
</dbReference>
<organism evidence="3 4">
    <name type="scientific">Rotaria sordida</name>
    <dbReference type="NCBI Taxonomy" id="392033"/>
    <lineage>
        <taxon>Eukaryota</taxon>
        <taxon>Metazoa</taxon>
        <taxon>Spiralia</taxon>
        <taxon>Gnathifera</taxon>
        <taxon>Rotifera</taxon>
        <taxon>Eurotatoria</taxon>
        <taxon>Bdelloidea</taxon>
        <taxon>Philodinida</taxon>
        <taxon>Philodinidae</taxon>
        <taxon>Rotaria</taxon>
    </lineage>
</organism>
<reference evidence="3" key="1">
    <citation type="submission" date="2021-02" db="EMBL/GenBank/DDBJ databases">
        <authorList>
            <person name="Nowell W R."/>
        </authorList>
    </citation>
    <scope>NUCLEOTIDE SEQUENCE</scope>
</reference>